<organism evidence="1 2">
    <name type="scientific">Tectimicrobiota bacterium</name>
    <dbReference type="NCBI Taxonomy" id="2528274"/>
    <lineage>
        <taxon>Bacteria</taxon>
        <taxon>Pseudomonadati</taxon>
        <taxon>Nitrospinota/Tectimicrobiota group</taxon>
        <taxon>Candidatus Tectimicrobiota</taxon>
    </lineage>
</organism>
<dbReference type="Proteomes" id="UP000752292">
    <property type="component" value="Unassembled WGS sequence"/>
</dbReference>
<accession>A0A932ZSV4</accession>
<evidence type="ECO:0000313" key="2">
    <source>
        <dbReference type="Proteomes" id="UP000752292"/>
    </source>
</evidence>
<dbReference type="EMBL" id="JACQRX010000041">
    <property type="protein sequence ID" value="MBI4251006.1"/>
    <property type="molecule type" value="Genomic_DNA"/>
</dbReference>
<comment type="caution">
    <text evidence="1">The sequence shown here is derived from an EMBL/GenBank/DDBJ whole genome shotgun (WGS) entry which is preliminary data.</text>
</comment>
<dbReference type="AlphaFoldDB" id="A0A932ZSV4"/>
<name>A0A932ZSV4_UNCTE</name>
<proteinExistence type="predicted"/>
<gene>
    <name evidence="1" type="ORF">HY618_00970</name>
</gene>
<reference evidence="1" key="1">
    <citation type="submission" date="2020-07" db="EMBL/GenBank/DDBJ databases">
        <title>Huge and variable diversity of episymbiotic CPR bacteria and DPANN archaea in groundwater ecosystems.</title>
        <authorList>
            <person name="He C.Y."/>
            <person name="Keren R."/>
            <person name="Whittaker M."/>
            <person name="Farag I.F."/>
            <person name="Doudna J."/>
            <person name="Cate J.H.D."/>
            <person name="Banfield J.F."/>
        </authorList>
    </citation>
    <scope>NUCLEOTIDE SEQUENCE</scope>
    <source>
        <strain evidence="1">NC_groundwater_1370_Ag_S-0.2um_69_93</strain>
    </source>
</reference>
<evidence type="ECO:0008006" key="3">
    <source>
        <dbReference type="Google" id="ProtNLM"/>
    </source>
</evidence>
<evidence type="ECO:0000313" key="1">
    <source>
        <dbReference type="EMBL" id="MBI4251006.1"/>
    </source>
</evidence>
<protein>
    <recommendedName>
        <fullName evidence="3">DUF2730 family protein</fullName>
    </recommendedName>
</protein>
<sequence length="95" mass="10701">MDWAIWLSALFAGIGLIGAALSYHTRLTFGALRERLQDVEKQLREMPDKYARRDDVTRGMDEMKGALTEIFAELRRANEGIAALSSRAWGEKGTE</sequence>